<evidence type="ECO:0000256" key="1">
    <source>
        <dbReference type="SAM" id="MobiDB-lite"/>
    </source>
</evidence>
<feature type="compositionally biased region" description="Low complexity" evidence="1">
    <location>
        <begin position="571"/>
        <end position="588"/>
    </location>
</feature>
<dbReference type="InterPro" id="IPR036415">
    <property type="entry name" value="Lamin_tail_dom_sf"/>
</dbReference>
<dbReference type="PANTHER" id="PTHR40050:SF1">
    <property type="entry name" value="INNER SPORE COAT PROTEIN H"/>
    <property type="match status" value="1"/>
</dbReference>
<keyword evidence="4" id="KW-1185">Reference proteome</keyword>
<dbReference type="PANTHER" id="PTHR40050">
    <property type="entry name" value="INNER SPORE COAT PROTEIN H"/>
    <property type="match status" value="1"/>
</dbReference>
<gene>
    <name evidence="3" type="ORF">VOLCADRAFT_119316</name>
</gene>
<dbReference type="GeneID" id="9618999"/>
<dbReference type="RefSeq" id="XP_002956199.1">
    <property type="nucleotide sequence ID" value="XM_002956153.1"/>
</dbReference>
<dbReference type="STRING" id="3068.D8UC51"/>
<feature type="domain" description="LTD" evidence="2">
    <location>
        <begin position="2"/>
        <end position="146"/>
    </location>
</feature>
<evidence type="ECO:0000259" key="2">
    <source>
        <dbReference type="PROSITE" id="PS51841"/>
    </source>
</evidence>
<reference evidence="3 4" key="1">
    <citation type="journal article" date="2010" name="Science">
        <title>Genomic analysis of organismal complexity in the multicellular green alga Volvox carteri.</title>
        <authorList>
            <person name="Prochnik S.E."/>
            <person name="Umen J."/>
            <person name="Nedelcu A.M."/>
            <person name="Hallmann A."/>
            <person name="Miller S.M."/>
            <person name="Nishii I."/>
            <person name="Ferris P."/>
            <person name="Kuo A."/>
            <person name="Mitros T."/>
            <person name="Fritz-Laylin L.K."/>
            <person name="Hellsten U."/>
            <person name="Chapman J."/>
            <person name="Simakov O."/>
            <person name="Rensing S.A."/>
            <person name="Terry A."/>
            <person name="Pangilinan J."/>
            <person name="Kapitonov V."/>
            <person name="Jurka J."/>
            <person name="Salamov A."/>
            <person name="Shapiro H."/>
            <person name="Schmutz J."/>
            <person name="Grimwood J."/>
            <person name="Lindquist E."/>
            <person name="Lucas S."/>
            <person name="Grigoriev I.V."/>
            <person name="Schmitt R."/>
            <person name="Kirk D."/>
            <person name="Rokhsar D.S."/>
        </authorList>
    </citation>
    <scope>NUCLEOTIDE SEQUENCE [LARGE SCALE GENOMIC DNA]</scope>
    <source>
        <strain evidence="4">f. Nagariensis / Eve</strain>
    </source>
</reference>
<feature type="compositionally biased region" description="Gly residues" evidence="1">
    <location>
        <begin position="602"/>
        <end position="612"/>
    </location>
</feature>
<dbReference type="InterPro" id="IPR014867">
    <property type="entry name" value="Spore_coat_CotH_CotH2/3/7"/>
</dbReference>
<dbReference type="KEGG" id="vcn:VOLCADRAFT_119316"/>
<feature type="region of interest" description="Disordered" evidence="1">
    <location>
        <begin position="279"/>
        <end position="299"/>
    </location>
</feature>
<feature type="compositionally biased region" description="Polar residues" evidence="1">
    <location>
        <begin position="639"/>
        <end position="653"/>
    </location>
</feature>
<feature type="region of interest" description="Disordered" evidence="1">
    <location>
        <begin position="627"/>
        <end position="653"/>
    </location>
</feature>
<dbReference type="Gene3D" id="2.60.40.1260">
    <property type="entry name" value="Lamin Tail domain"/>
    <property type="match status" value="1"/>
</dbReference>
<protein>
    <recommendedName>
        <fullName evidence="2">LTD domain-containing protein</fullName>
    </recommendedName>
</protein>
<organism evidence="4">
    <name type="scientific">Volvox carteri f. nagariensis</name>
    <dbReference type="NCBI Taxonomy" id="3068"/>
    <lineage>
        <taxon>Eukaryota</taxon>
        <taxon>Viridiplantae</taxon>
        <taxon>Chlorophyta</taxon>
        <taxon>core chlorophytes</taxon>
        <taxon>Chlorophyceae</taxon>
        <taxon>CS clade</taxon>
        <taxon>Chlamydomonadales</taxon>
        <taxon>Volvocaceae</taxon>
        <taxon>Volvox</taxon>
    </lineage>
</organism>
<dbReference type="PROSITE" id="PS51841">
    <property type="entry name" value="LTD"/>
    <property type="match status" value="1"/>
</dbReference>
<name>D8UC51_VOLCA</name>
<dbReference type="InParanoid" id="D8UC51"/>
<accession>D8UC51</accession>
<dbReference type="EMBL" id="GL378379">
    <property type="protein sequence ID" value="EFJ42738.1"/>
    <property type="molecule type" value="Genomic_DNA"/>
</dbReference>
<feature type="region of interest" description="Disordered" evidence="1">
    <location>
        <begin position="552"/>
        <end position="615"/>
    </location>
</feature>
<dbReference type="SUPFAM" id="SSF74853">
    <property type="entry name" value="Lamin A/C globular tail domain"/>
    <property type="match status" value="1"/>
</dbReference>
<evidence type="ECO:0000313" key="3">
    <source>
        <dbReference type="EMBL" id="EFJ42738.1"/>
    </source>
</evidence>
<evidence type="ECO:0000313" key="4">
    <source>
        <dbReference type="Proteomes" id="UP000001058"/>
    </source>
</evidence>
<dbReference type="InterPro" id="IPR001322">
    <property type="entry name" value="Lamin_tail_dom"/>
</dbReference>
<dbReference type="Proteomes" id="UP000001058">
    <property type="component" value="Unassembled WGS sequence"/>
</dbReference>
<dbReference type="Pfam" id="PF00932">
    <property type="entry name" value="LTD"/>
    <property type="match status" value="1"/>
</dbReference>
<dbReference type="Pfam" id="PF08757">
    <property type="entry name" value="CotH"/>
    <property type="match status" value="1"/>
</dbReference>
<dbReference type="OrthoDB" id="544728at2759"/>
<dbReference type="AlphaFoldDB" id="D8UC51"/>
<dbReference type="eggNOG" id="ENOG502RZ9N">
    <property type="taxonomic scope" value="Eukaryota"/>
</dbReference>
<proteinExistence type="predicted"/>
<sequence>MVGQTAAGVGSGNSDVRINELMAANQGAVLDERGRSPDWVELFNPGQGEVQLGGWMLRTPKENWTFPQESSIPAGGYLLVYTSGKSQSSNDAATGPAGSPPPIRAALKLSADGESVSLLRPDGSAASLVGPDMARQPANISFGVPGTADSGDVAAASRDAAVAAPLTFLARPTPGAANSGPMAHGPFIHSVSRATQPPRAPAGSDIPVNITVEPNLQNIDEQNVVLSYVINFGEEQDLPAVKVASGSGRNTVFTASIPSSAFKSGDMVRWRAKVTDTAGHQSIFPGPPGPSSSATTDSEGKKYPRYFGTVVAIPASDLVTDQVPVLEWFSPDPAAATTRDGAEGQVLFYNGCLYDNVFSRRRGVTALNWPKPKLKFELPQTNFEYAADMPPVGEFGLQSFWYELGERSYMKETLALQLMRDAGVLAPNSFHVHVRQNGHFYGLFAFVEIPDMDFLSRHKLPRSGPMFKSVSGELSNLRWDLPIKEMPAYWEKENSRQRDTGDWVLLANLSKGLAGGSPVPRSKYIFDAVNLPQDLLRSTPWGQVSATLNGAYEGPAVRKSPGGQRKRRLLQQQQQQQPQQATQQDATPPTVPRTRRRAGGASQPGGGGGGAAGMEFPYKAAGNNITTFPMPRGWDNPDRSTISQTSPNGPTGTYNHLYDAILDVASARAMYMRRLRSMADKYLAGGVLAQFANQTYVRIKPLADLDAKTWNSGISIDRGFQQITQEFLPVRKEQLLGALYGPKGRRPLLPEAQPAQVSLRIARFVTAESGTTGGDASGFLEVANPNQFAVDVSGWRLEGPATFTFPPGTVIPSAASAFITVDPVEFRSRTTPPSGGQGLLVLSPLQLGEAAAQGGGSGGASSAASSGPYKLIDTAGTSVHQMNTGTSRKLS</sequence>